<evidence type="ECO:0000313" key="3">
    <source>
        <dbReference type="Proteomes" id="UP001054837"/>
    </source>
</evidence>
<feature type="chain" id="PRO_5043596051" evidence="1">
    <location>
        <begin position="22"/>
        <end position="128"/>
    </location>
</feature>
<comment type="caution">
    <text evidence="2">The sequence shown here is derived from an EMBL/GenBank/DDBJ whole genome shotgun (WGS) entry which is preliminary data.</text>
</comment>
<dbReference type="EMBL" id="BPLQ01009126">
    <property type="protein sequence ID" value="GIY41914.1"/>
    <property type="molecule type" value="Genomic_DNA"/>
</dbReference>
<sequence>MSVNVFWNATTPILLTFDVAASPISSIDLYCCPFVYNFNLGIKNSLEETGLVITRIGWWQQTAFLLKVAAQACFRETMQETTIYTNLKIGLYMPHSFQKSIQNIFVEYPNDSGTAIAINMVFIFDSHA</sequence>
<reference evidence="2 3" key="1">
    <citation type="submission" date="2021-06" db="EMBL/GenBank/DDBJ databases">
        <title>Caerostris darwini draft genome.</title>
        <authorList>
            <person name="Kono N."/>
            <person name="Arakawa K."/>
        </authorList>
    </citation>
    <scope>NUCLEOTIDE SEQUENCE [LARGE SCALE GENOMIC DNA]</scope>
</reference>
<gene>
    <name evidence="2" type="ORF">CDAR_318221</name>
</gene>
<dbReference type="Proteomes" id="UP001054837">
    <property type="component" value="Unassembled WGS sequence"/>
</dbReference>
<feature type="signal peptide" evidence="1">
    <location>
        <begin position="1"/>
        <end position="21"/>
    </location>
</feature>
<protein>
    <submittedName>
        <fullName evidence="2">Uncharacterized protein</fullName>
    </submittedName>
</protein>
<keyword evidence="1" id="KW-0732">Signal</keyword>
<keyword evidence="3" id="KW-1185">Reference proteome</keyword>
<organism evidence="2 3">
    <name type="scientific">Caerostris darwini</name>
    <dbReference type="NCBI Taxonomy" id="1538125"/>
    <lineage>
        <taxon>Eukaryota</taxon>
        <taxon>Metazoa</taxon>
        <taxon>Ecdysozoa</taxon>
        <taxon>Arthropoda</taxon>
        <taxon>Chelicerata</taxon>
        <taxon>Arachnida</taxon>
        <taxon>Araneae</taxon>
        <taxon>Araneomorphae</taxon>
        <taxon>Entelegynae</taxon>
        <taxon>Araneoidea</taxon>
        <taxon>Araneidae</taxon>
        <taxon>Caerostris</taxon>
    </lineage>
</organism>
<dbReference type="AlphaFoldDB" id="A0AAV4T6S8"/>
<proteinExistence type="predicted"/>
<accession>A0AAV4T6S8</accession>
<name>A0AAV4T6S8_9ARAC</name>
<evidence type="ECO:0000256" key="1">
    <source>
        <dbReference type="SAM" id="SignalP"/>
    </source>
</evidence>
<evidence type="ECO:0000313" key="2">
    <source>
        <dbReference type="EMBL" id="GIY41914.1"/>
    </source>
</evidence>